<dbReference type="InterPro" id="IPR000700">
    <property type="entry name" value="PAS-assoc_C"/>
</dbReference>
<dbReference type="Pfam" id="PF13426">
    <property type="entry name" value="PAS_9"/>
    <property type="match status" value="1"/>
</dbReference>
<accession>A0A0E3WVY9</accession>
<dbReference type="Proteomes" id="UP000033066">
    <property type="component" value="Chromosome"/>
</dbReference>
<sequence>METSVEKLLANDPNPVLSVDTDGTVIYSNEASEPLLKEWGTKIGEKLPSSIGDLALKTISWNIPETKEVRVGKRVYLINFQPLPEEECVNIYGFDISDREVLKEKLWECEEKYRSIIETANEGVWITDTETVTTFVNQTMAEMLGYTMEEMIGKSALDFVDKDDMESSLIRIKSLQEGIKEKRYEMKFCYKDGSVVWSLVNSMPLINAEGKHIGNMSMHSDITQRKKAEEELKRISEMLKKRNQETIDERQRLYNVLDTLPAMIILLTSDYHIAFANCRFRKRFGDPGGRYCYEYYFGFTQPCEFCESHKVLETGQPHHWKVSGPDGSYYDAYNLPFTDIDGSLMILEMDIDVTEQKKAEERLQESENRYRNIVETANEGISIIDAEERITFINKQIEDMLGYSSEELVGRPMWDFLSDESKAIIKQAFKKGRENINESLEVKFIRKDGSLLWTHTNAKSIFDKGGKFLGILNLHTDITKRKEVEEALRNFEIARKKEIHHRIKNNLQVISSLLDLQAEKFRNRKNINESEVLEAFKESQDRVISMALIHEELYRGEELDKLNFSLYIKELANALFLTYRLGNADVSLSMDLEENILLDMDTAVPLGIIVNELVSNSLKYAFSDRDKGKIQIKFHKDGDQIKFHKDGDQIKFHKDKNGEHKNIIEKSKSKDYKSTSFILTVSDNGVGISENLDIEELDSLGLQLVTFLVDQLDGELELKKSNGTEFIIRFTVVEKNNHALTSALHLIK</sequence>
<keyword evidence="6" id="KW-0902">Two-component regulatory system</keyword>
<feature type="domain" description="PAC" evidence="9">
    <location>
        <begin position="316"/>
        <end position="365"/>
    </location>
</feature>
<evidence type="ECO:0000259" key="8">
    <source>
        <dbReference type="PROSITE" id="PS50112"/>
    </source>
</evidence>
<gene>
    <name evidence="10" type="ORF">MSBR3_1672</name>
</gene>
<protein>
    <submittedName>
        <fullName evidence="10">Sensory transduction histidine kinase</fullName>
    </submittedName>
</protein>
<name>A0A0E3WVY9_METBA</name>
<dbReference type="InterPro" id="IPR003594">
    <property type="entry name" value="HATPase_dom"/>
</dbReference>
<dbReference type="Pfam" id="PF00989">
    <property type="entry name" value="PAS"/>
    <property type="match status" value="1"/>
</dbReference>
<feature type="domain" description="PAS" evidence="8">
    <location>
        <begin position="1"/>
        <end position="36"/>
    </location>
</feature>
<evidence type="ECO:0000259" key="7">
    <source>
        <dbReference type="PROSITE" id="PS50109"/>
    </source>
</evidence>
<proteinExistence type="predicted"/>
<dbReference type="GO" id="GO:0016301">
    <property type="term" value="F:kinase activity"/>
    <property type="evidence" value="ECO:0007669"/>
    <property type="project" value="UniProtKB-KW"/>
</dbReference>
<dbReference type="AlphaFoldDB" id="A0A0E3WVY9"/>
<dbReference type="InterPro" id="IPR000014">
    <property type="entry name" value="PAS"/>
</dbReference>
<dbReference type="InterPro" id="IPR001610">
    <property type="entry name" value="PAC"/>
</dbReference>
<evidence type="ECO:0000256" key="1">
    <source>
        <dbReference type="ARBA" id="ARBA00022553"/>
    </source>
</evidence>
<dbReference type="PROSITE" id="PS50113">
    <property type="entry name" value="PAC"/>
    <property type="match status" value="3"/>
</dbReference>
<keyword evidence="2" id="KW-0808">Transferase</keyword>
<evidence type="ECO:0000256" key="6">
    <source>
        <dbReference type="ARBA" id="ARBA00023012"/>
    </source>
</evidence>
<evidence type="ECO:0000313" key="10">
    <source>
        <dbReference type="EMBL" id="AKB82250.1"/>
    </source>
</evidence>
<feature type="domain" description="PAS" evidence="8">
    <location>
        <begin position="109"/>
        <end position="182"/>
    </location>
</feature>
<dbReference type="EMBL" id="CP009517">
    <property type="protein sequence ID" value="AKB82250.1"/>
    <property type="molecule type" value="Genomic_DNA"/>
</dbReference>
<evidence type="ECO:0000256" key="2">
    <source>
        <dbReference type="ARBA" id="ARBA00022679"/>
    </source>
</evidence>
<dbReference type="Gene3D" id="3.30.450.20">
    <property type="entry name" value="PAS domain"/>
    <property type="match status" value="3"/>
</dbReference>
<feature type="domain" description="Histidine kinase" evidence="7">
    <location>
        <begin position="498"/>
        <end position="734"/>
    </location>
</feature>
<evidence type="ECO:0000259" key="9">
    <source>
        <dbReference type="PROSITE" id="PS50113"/>
    </source>
</evidence>
<dbReference type="NCBIfam" id="TIGR00229">
    <property type="entry name" value="sensory_box"/>
    <property type="match status" value="2"/>
</dbReference>
<dbReference type="HOGENOM" id="CLU_000445_114_57_2"/>
<dbReference type="CDD" id="cd00130">
    <property type="entry name" value="PAS"/>
    <property type="match status" value="2"/>
</dbReference>
<dbReference type="GO" id="GO:0005524">
    <property type="term" value="F:ATP binding"/>
    <property type="evidence" value="ECO:0007669"/>
    <property type="project" value="UniProtKB-KW"/>
</dbReference>
<dbReference type="GO" id="GO:0006355">
    <property type="term" value="P:regulation of DNA-templated transcription"/>
    <property type="evidence" value="ECO:0007669"/>
    <property type="project" value="InterPro"/>
</dbReference>
<feature type="domain" description="PAS" evidence="8">
    <location>
        <begin position="366"/>
        <end position="443"/>
    </location>
</feature>
<dbReference type="InterPro" id="IPR011495">
    <property type="entry name" value="Sig_transdc_His_kin_sub2_dim/P"/>
</dbReference>
<dbReference type="InterPro" id="IPR013767">
    <property type="entry name" value="PAS_fold"/>
</dbReference>
<dbReference type="RefSeq" id="WP_048107635.1">
    <property type="nucleotide sequence ID" value="NZ_CP009517.1"/>
</dbReference>
<feature type="domain" description="PAC" evidence="9">
    <location>
        <begin position="182"/>
        <end position="234"/>
    </location>
</feature>
<evidence type="ECO:0000256" key="3">
    <source>
        <dbReference type="ARBA" id="ARBA00022741"/>
    </source>
</evidence>
<dbReference type="SUPFAM" id="SSF55785">
    <property type="entry name" value="PYP-like sensor domain (PAS domain)"/>
    <property type="match status" value="3"/>
</dbReference>
<dbReference type="OrthoDB" id="8127at2157"/>
<keyword evidence="4 10" id="KW-0418">Kinase</keyword>
<dbReference type="InterPro" id="IPR005467">
    <property type="entry name" value="His_kinase_dom"/>
</dbReference>
<keyword evidence="5" id="KW-0067">ATP-binding</keyword>
<dbReference type="Pfam" id="PF07568">
    <property type="entry name" value="HisKA_2"/>
    <property type="match status" value="1"/>
</dbReference>
<dbReference type="SUPFAM" id="SSF55874">
    <property type="entry name" value="ATPase domain of HSP90 chaperone/DNA topoisomerase II/histidine kinase"/>
    <property type="match status" value="1"/>
</dbReference>
<dbReference type="Gene3D" id="3.30.565.10">
    <property type="entry name" value="Histidine kinase-like ATPase, C-terminal domain"/>
    <property type="match status" value="1"/>
</dbReference>
<evidence type="ECO:0000256" key="5">
    <source>
        <dbReference type="ARBA" id="ARBA00022840"/>
    </source>
</evidence>
<dbReference type="PROSITE" id="PS50109">
    <property type="entry name" value="HIS_KIN"/>
    <property type="match status" value="1"/>
</dbReference>
<dbReference type="SMART" id="SM00086">
    <property type="entry name" value="PAC"/>
    <property type="match status" value="2"/>
</dbReference>
<keyword evidence="11" id="KW-1185">Reference proteome</keyword>
<organism evidence="10 11">
    <name type="scientific">Methanosarcina barkeri 3</name>
    <dbReference type="NCBI Taxonomy" id="1434107"/>
    <lineage>
        <taxon>Archaea</taxon>
        <taxon>Methanobacteriati</taxon>
        <taxon>Methanobacteriota</taxon>
        <taxon>Stenosarchaea group</taxon>
        <taxon>Methanomicrobia</taxon>
        <taxon>Methanosarcinales</taxon>
        <taxon>Methanosarcinaceae</taxon>
        <taxon>Methanosarcina</taxon>
    </lineage>
</organism>
<dbReference type="STRING" id="1434107.MSBR3_1672"/>
<dbReference type="PANTHER" id="PTHR43065">
    <property type="entry name" value="SENSOR HISTIDINE KINASE"/>
    <property type="match status" value="1"/>
</dbReference>
<evidence type="ECO:0000313" key="11">
    <source>
        <dbReference type="Proteomes" id="UP000033066"/>
    </source>
</evidence>
<evidence type="ECO:0000256" key="4">
    <source>
        <dbReference type="ARBA" id="ARBA00022777"/>
    </source>
</evidence>
<dbReference type="GO" id="GO:0000160">
    <property type="term" value="P:phosphorelay signal transduction system"/>
    <property type="evidence" value="ECO:0007669"/>
    <property type="project" value="UniProtKB-KW"/>
</dbReference>
<dbReference type="SMART" id="SM00387">
    <property type="entry name" value="HATPase_c"/>
    <property type="match status" value="1"/>
</dbReference>
<dbReference type="SMART" id="SM00091">
    <property type="entry name" value="PAS"/>
    <property type="match status" value="4"/>
</dbReference>
<dbReference type="InterPro" id="IPR035965">
    <property type="entry name" value="PAS-like_dom_sf"/>
</dbReference>
<dbReference type="PROSITE" id="PS50112">
    <property type="entry name" value="PAS"/>
    <property type="match status" value="3"/>
</dbReference>
<dbReference type="PANTHER" id="PTHR43065:SF23">
    <property type="entry name" value="SENSOR HISTIDINE KINASE PDTAS"/>
    <property type="match status" value="1"/>
</dbReference>
<dbReference type="GeneID" id="24789218"/>
<reference evidence="10" key="1">
    <citation type="submission" date="2014-07" db="EMBL/GenBank/DDBJ databases">
        <title>Methanogenic archaea and the global carbon cycle.</title>
        <authorList>
            <person name="Henriksen J.R."/>
            <person name="Luke J."/>
            <person name="Reinhart S."/>
            <person name="Benedict M.N."/>
            <person name="Youngblut N.D."/>
            <person name="Metcalf M.E."/>
            <person name="Whitaker R.J."/>
            <person name="Metcalf W.W."/>
        </authorList>
    </citation>
    <scope>NUCLEOTIDE SEQUENCE [LARGE SCALE GENOMIC DNA]</scope>
    <source>
        <strain evidence="10">3</strain>
    </source>
</reference>
<feature type="domain" description="PAC" evidence="9">
    <location>
        <begin position="438"/>
        <end position="490"/>
    </location>
</feature>
<dbReference type="InterPro" id="IPR036890">
    <property type="entry name" value="HATPase_C_sf"/>
</dbReference>
<keyword evidence="3" id="KW-0547">Nucleotide-binding</keyword>
<keyword evidence="1" id="KW-0597">Phosphoprotein</keyword>
<dbReference type="KEGG" id="mbak:MSBR3_1672"/>
<dbReference type="PATRIC" id="fig|1434107.4.peg.2161"/>